<evidence type="ECO:0000313" key="1">
    <source>
        <dbReference type="EnsemblPlants" id="PGSC0003DMT400005669"/>
    </source>
</evidence>
<organism evidence="1 2">
    <name type="scientific">Solanum tuberosum</name>
    <name type="common">Potato</name>
    <dbReference type="NCBI Taxonomy" id="4113"/>
    <lineage>
        <taxon>Eukaryota</taxon>
        <taxon>Viridiplantae</taxon>
        <taxon>Streptophyta</taxon>
        <taxon>Embryophyta</taxon>
        <taxon>Tracheophyta</taxon>
        <taxon>Spermatophyta</taxon>
        <taxon>Magnoliopsida</taxon>
        <taxon>eudicotyledons</taxon>
        <taxon>Gunneridae</taxon>
        <taxon>Pentapetalae</taxon>
        <taxon>asterids</taxon>
        <taxon>lamiids</taxon>
        <taxon>Solanales</taxon>
        <taxon>Solanaceae</taxon>
        <taxon>Solanoideae</taxon>
        <taxon>Solaneae</taxon>
        <taxon>Solanum</taxon>
    </lineage>
</organism>
<protein>
    <submittedName>
        <fullName evidence="1">Uncharacterized protein</fullName>
    </submittedName>
</protein>
<dbReference type="PaxDb" id="4113-PGSC0003DMT400005669"/>
<keyword evidence="2" id="KW-1185">Reference proteome</keyword>
<evidence type="ECO:0000313" key="2">
    <source>
        <dbReference type="Proteomes" id="UP000011115"/>
    </source>
</evidence>
<proteinExistence type="predicted"/>
<sequence>MESGVYPTPKRGCSTCLRRRDTPVPFSFLTLPRMVQGEPILPPAANSKSARHCWMLLINRTPLAVMGVVPFHFELRDERTYLKEGKRRGLAVLLYNLESESYPYICGNSATNGVDARNSRPPLALPPSRIPFLPMVCSPGVGLPHFAPAAFSPEKNKAMPRATSIHCSSIDEALSLSSHARCNRI</sequence>
<accession>M0ZQ88</accession>
<reference evidence="1" key="2">
    <citation type="submission" date="2015-06" db="UniProtKB">
        <authorList>
            <consortium name="EnsemblPlants"/>
        </authorList>
    </citation>
    <scope>IDENTIFICATION</scope>
    <source>
        <strain evidence="1">DM1-3 516 R44</strain>
    </source>
</reference>
<reference evidence="2" key="1">
    <citation type="journal article" date="2011" name="Nature">
        <title>Genome sequence and analysis of the tuber crop potato.</title>
        <authorList>
            <consortium name="The Potato Genome Sequencing Consortium"/>
        </authorList>
    </citation>
    <scope>NUCLEOTIDE SEQUENCE [LARGE SCALE GENOMIC DNA]</scope>
    <source>
        <strain evidence="2">cv. DM1-3 516 R44</strain>
    </source>
</reference>
<name>M0ZQ88_SOLTU</name>
<dbReference type="AlphaFoldDB" id="M0ZQ88"/>
<dbReference type="Gramene" id="PGSC0003DMT400005669">
    <property type="protein sequence ID" value="PGSC0003DMT400005669"/>
    <property type="gene ID" value="PGSC0003DMG400002220"/>
</dbReference>
<dbReference type="HOGENOM" id="CLU_1463705_0_0_1"/>
<dbReference type="InParanoid" id="M0ZQ88"/>
<dbReference type="EnsemblPlants" id="PGSC0003DMT400005669">
    <property type="protein sequence ID" value="PGSC0003DMT400005669"/>
    <property type="gene ID" value="PGSC0003DMG400002220"/>
</dbReference>
<dbReference type="Proteomes" id="UP000011115">
    <property type="component" value="Unassembled WGS sequence"/>
</dbReference>